<dbReference type="EMBL" id="CAKOGP040000001">
    <property type="protein sequence ID" value="CAJ1918373.1"/>
    <property type="molecule type" value="Genomic_DNA"/>
</dbReference>
<accession>A0AAD2FCJ0</accession>
<dbReference type="Gene3D" id="2.170.150.20">
    <property type="entry name" value="Peptide methionine sulfoxide reductase"/>
    <property type="match status" value="1"/>
</dbReference>
<evidence type="ECO:0008006" key="4">
    <source>
        <dbReference type="Google" id="ProtNLM"/>
    </source>
</evidence>
<reference evidence="2" key="1">
    <citation type="submission" date="2023-08" db="EMBL/GenBank/DDBJ databases">
        <authorList>
            <person name="Audoor S."/>
            <person name="Bilcke G."/>
        </authorList>
    </citation>
    <scope>NUCLEOTIDE SEQUENCE</scope>
</reference>
<feature type="chain" id="PRO_5042114240" description="Peptide-methionine (R)-S-oxide reductase" evidence="1">
    <location>
        <begin position="23"/>
        <end position="208"/>
    </location>
</feature>
<evidence type="ECO:0000313" key="2">
    <source>
        <dbReference type="EMBL" id="CAJ1918373.1"/>
    </source>
</evidence>
<dbReference type="SUPFAM" id="SSF51316">
    <property type="entry name" value="Mss4-like"/>
    <property type="match status" value="1"/>
</dbReference>
<evidence type="ECO:0000256" key="1">
    <source>
        <dbReference type="SAM" id="SignalP"/>
    </source>
</evidence>
<dbReference type="InterPro" id="IPR011057">
    <property type="entry name" value="Mss4-like_sf"/>
</dbReference>
<sequence length="208" mass="22976">MKLPGIALLVLGVSSSIRSSAGFVSPSIKAVAGRNTQQQLFKNLFGTAAGSSKYPVMAEESVMGPKAHGTSEKPVQKDLKWNCDFEVADRICNFNRHYAEYAGYWQTTDFIKSIKEEEQPIKFYDSVTGAHLFTAPVGRTMEEFLKESQGHGWPSFRDDEVNWDYVRCLNNGECISTTGTHLGHNLPDGSGNRYCINLVSVAGTPEED</sequence>
<keyword evidence="3" id="KW-1185">Reference proteome</keyword>
<dbReference type="Proteomes" id="UP001295423">
    <property type="component" value="Unassembled WGS sequence"/>
</dbReference>
<name>A0AAD2FCJ0_9STRA</name>
<protein>
    <recommendedName>
        <fullName evidence="4">Peptide-methionine (R)-S-oxide reductase</fullName>
    </recommendedName>
</protein>
<comment type="caution">
    <text evidence="2">The sequence shown here is derived from an EMBL/GenBank/DDBJ whole genome shotgun (WGS) entry which is preliminary data.</text>
</comment>
<feature type="signal peptide" evidence="1">
    <location>
        <begin position="1"/>
        <end position="22"/>
    </location>
</feature>
<dbReference type="AlphaFoldDB" id="A0AAD2FCJ0"/>
<evidence type="ECO:0000313" key="3">
    <source>
        <dbReference type="Proteomes" id="UP001295423"/>
    </source>
</evidence>
<organism evidence="2 3">
    <name type="scientific">Cylindrotheca closterium</name>
    <dbReference type="NCBI Taxonomy" id="2856"/>
    <lineage>
        <taxon>Eukaryota</taxon>
        <taxon>Sar</taxon>
        <taxon>Stramenopiles</taxon>
        <taxon>Ochrophyta</taxon>
        <taxon>Bacillariophyta</taxon>
        <taxon>Bacillariophyceae</taxon>
        <taxon>Bacillariophycidae</taxon>
        <taxon>Bacillariales</taxon>
        <taxon>Bacillariaceae</taxon>
        <taxon>Cylindrotheca</taxon>
    </lineage>
</organism>
<keyword evidence="1" id="KW-0732">Signal</keyword>
<gene>
    <name evidence="2" type="ORF">CYCCA115_LOCUS813</name>
</gene>
<proteinExistence type="predicted"/>